<dbReference type="Proteomes" id="UP000663860">
    <property type="component" value="Unassembled WGS sequence"/>
</dbReference>
<evidence type="ECO:0000313" key="2">
    <source>
        <dbReference type="EMBL" id="CAF4007717.1"/>
    </source>
</evidence>
<proteinExistence type="predicted"/>
<accession>A0A819P2V5</accession>
<dbReference type="Proteomes" id="UP000663868">
    <property type="component" value="Unassembled WGS sequence"/>
</dbReference>
<protein>
    <submittedName>
        <fullName evidence="2">Uncharacterized protein</fullName>
    </submittedName>
</protein>
<organism evidence="2 3">
    <name type="scientific">Adineta steineri</name>
    <dbReference type="NCBI Taxonomy" id="433720"/>
    <lineage>
        <taxon>Eukaryota</taxon>
        <taxon>Metazoa</taxon>
        <taxon>Spiralia</taxon>
        <taxon>Gnathifera</taxon>
        <taxon>Rotifera</taxon>
        <taxon>Eurotatoria</taxon>
        <taxon>Bdelloidea</taxon>
        <taxon>Adinetida</taxon>
        <taxon>Adinetidae</taxon>
        <taxon>Adineta</taxon>
    </lineage>
</organism>
<evidence type="ECO:0000313" key="1">
    <source>
        <dbReference type="EMBL" id="CAF1213299.1"/>
    </source>
</evidence>
<dbReference type="SUPFAM" id="SSF56399">
    <property type="entry name" value="ADP-ribosylation"/>
    <property type="match status" value="1"/>
</dbReference>
<gene>
    <name evidence="1" type="ORF">IZO911_LOCUS29296</name>
    <name evidence="2" type="ORF">KXQ929_LOCUS28877</name>
</gene>
<evidence type="ECO:0000313" key="3">
    <source>
        <dbReference type="Proteomes" id="UP000663868"/>
    </source>
</evidence>
<dbReference type="Gene3D" id="3.90.176.10">
    <property type="entry name" value="Toxin ADP-ribosyltransferase, Chain A, domain 1"/>
    <property type="match status" value="1"/>
</dbReference>
<dbReference type="EMBL" id="CAJOBB010002912">
    <property type="protein sequence ID" value="CAF4007717.1"/>
    <property type="molecule type" value="Genomic_DNA"/>
</dbReference>
<name>A0A819P2V5_9BILA</name>
<sequence length="332" mass="37880">MASTTICSIPSCNSRDKYFCKTCQQRLCNVHYKNHIKTGSHVIHGILPAPSSRPAPRSSSLSPPPPRGVVGIIAHIARTCAGGIVTCCDCCARGIFICCYCCICCCCRGFRVNRSTPVDYHTTRFLPRSLASATSNYESDGYYYDHEKKELSFKLFDTNPYKNQLQQVYSLSINEDELTDEMLDVIKQYTSVNYLKTNLNLLSDYDTDWSYTNKLRSITRSLYQPDLRSVYYRGLNLSDIEVNYFRQKIGACYYTNSFSSYTTEKDLVFPGNALIILNTTEGNRLNIANIWKWSSFPHEMEAILSIAAQLKILNVHRDDDRWIIELQLVGNE</sequence>
<dbReference type="EMBL" id="CAJNOE010000433">
    <property type="protein sequence ID" value="CAF1213299.1"/>
    <property type="molecule type" value="Genomic_DNA"/>
</dbReference>
<dbReference type="AlphaFoldDB" id="A0A819P2V5"/>
<comment type="caution">
    <text evidence="2">The sequence shown here is derived from an EMBL/GenBank/DDBJ whole genome shotgun (WGS) entry which is preliminary data.</text>
</comment>
<reference evidence="2" key="1">
    <citation type="submission" date="2021-02" db="EMBL/GenBank/DDBJ databases">
        <authorList>
            <person name="Nowell W R."/>
        </authorList>
    </citation>
    <scope>NUCLEOTIDE SEQUENCE</scope>
</reference>